<evidence type="ECO:0000256" key="8">
    <source>
        <dbReference type="PIRSR" id="PIRSR000137-2"/>
    </source>
</evidence>
<evidence type="ECO:0000259" key="10">
    <source>
        <dbReference type="PROSITE" id="PS00623"/>
    </source>
</evidence>
<dbReference type="SUPFAM" id="SSF54373">
    <property type="entry name" value="FAD-linked reductases, C-terminal domain"/>
    <property type="match status" value="1"/>
</dbReference>
<name>S7PUV0_GLOTA</name>
<dbReference type="AlphaFoldDB" id="S7PUV0"/>
<evidence type="ECO:0000313" key="12">
    <source>
        <dbReference type="Proteomes" id="UP000030669"/>
    </source>
</evidence>
<dbReference type="PROSITE" id="PS00623">
    <property type="entry name" value="GMC_OXRED_1"/>
    <property type="match status" value="1"/>
</dbReference>
<dbReference type="Gene3D" id="3.30.560.10">
    <property type="entry name" value="Glucose Oxidase, domain 3"/>
    <property type="match status" value="1"/>
</dbReference>
<feature type="domain" description="Glucose-methanol-choline oxidoreductase N-terminal" evidence="10">
    <location>
        <begin position="82"/>
        <end position="105"/>
    </location>
</feature>
<dbReference type="GO" id="GO:0016614">
    <property type="term" value="F:oxidoreductase activity, acting on CH-OH group of donors"/>
    <property type="evidence" value="ECO:0007669"/>
    <property type="project" value="InterPro"/>
</dbReference>
<keyword evidence="12" id="KW-1185">Reference proteome</keyword>
<sequence>MVFANIRDISGKQCHFVIIARLTEDPSITVAVLEAGPAHLEDPAILTPTGFTGQLGNKEYDWMYQTVPQNHLDNLQYIINSGRGLGGSSSMNFLAWTRPPREDIDALVALGNPGWDWESFIEYCKKSERFVPGAPDVLAMHGQKYEQGTLGTQGPVTVSFPKLVSRGDIALRSSLKSKGIPVLDNALSGQVTGTWCSVATIDPETQTRSNSVTAYLLPHIDRPNLVVLTGAVANSIITTDSSGTVVGSGIAFTHDGAKHEVYAERDIILCAGAIQSPKIHELSGIGDRRILERIGVDVRLDLPGVGNNLQEHITYVGISFELKEDSGVETWDPLRDPAFAALERELYDQHKEGLFTMVPSGLTFLPLQILSENAAAIVERHAKTLQEKAHLYTPGTLLQHELQLENLRNPQLPECELIAFPGFRGNLNEVQPGRRYFSIVPTLCHPFSRGSVHIASSDPEKLPQIDPCYLQQDIDMDIMVEAFRFARSLANEEPLREIIAKEACPGEEISSEEAIREHVKRSCKSTWHTCGSLSMLPRECGGVVDPQLKVWGTKNIRIADLSIVPLQVASHTQALVYSIAERAADILKSEIGSLL</sequence>
<feature type="active site" description="Proton acceptor" evidence="7">
    <location>
        <position position="571"/>
    </location>
</feature>
<evidence type="ECO:0000256" key="3">
    <source>
        <dbReference type="ARBA" id="ARBA00022630"/>
    </source>
</evidence>
<dbReference type="Pfam" id="PF00732">
    <property type="entry name" value="GMC_oxred_N"/>
    <property type="match status" value="1"/>
</dbReference>
<dbReference type="OMA" id="NCENHEW"/>
<dbReference type="Gene3D" id="3.50.50.60">
    <property type="entry name" value="FAD/NAD(P)-binding domain"/>
    <property type="match status" value="1"/>
</dbReference>
<reference evidence="11 12" key="1">
    <citation type="journal article" date="2012" name="Science">
        <title>The Paleozoic origin of enzymatic lignin decomposition reconstructed from 31 fungal genomes.</title>
        <authorList>
            <person name="Floudas D."/>
            <person name="Binder M."/>
            <person name="Riley R."/>
            <person name="Barry K."/>
            <person name="Blanchette R.A."/>
            <person name="Henrissat B."/>
            <person name="Martinez A.T."/>
            <person name="Otillar R."/>
            <person name="Spatafora J.W."/>
            <person name="Yadav J.S."/>
            <person name="Aerts A."/>
            <person name="Benoit I."/>
            <person name="Boyd A."/>
            <person name="Carlson A."/>
            <person name="Copeland A."/>
            <person name="Coutinho P.M."/>
            <person name="de Vries R.P."/>
            <person name="Ferreira P."/>
            <person name="Findley K."/>
            <person name="Foster B."/>
            <person name="Gaskell J."/>
            <person name="Glotzer D."/>
            <person name="Gorecki P."/>
            <person name="Heitman J."/>
            <person name="Hesse C."/>
            <person name="Hori C."/>
            <person name="Igarashi K."/>
            <person name="Jurgens J.A."/>
            <person name="Kallen N."/>
            <person name="Kersten P."/>
            <person name="Kohler A."/>
            <person name="Kuees U."/>
            <person name="Kumar T.K.A."/>
            <person name="Kuo A."/>
            <person name="LaButti K."/>
            <person name="Larrondo L.F."/>
            <person name="Lindquist E."/>
            <person name="Ling A."/>
            <person name="Lombard V."/>
            <person name="Lucas S."/>
            <person name="Lundell T."/>
            <person name="Martin R."/>
            <person name="McLaughlin D.J."/>
            <person name="Morgenstern I."/>
            <person name="Morin E."/>
            <person name="Murat C."/>
            <person name="Nagy L.G."/>
            <person name="Nolan M."/>
            <person name="Ohm R.A."/>
            <person name="Patyshakuliyeva A."/>
            <person name="Rokas A."/>
            <person name="Ruiz-Duenas F.J."/>
            <person name="Sabat G."/>
            <person name="Salamov A."/>
            <person name="Samejima M."/>
            <person name="Schmutz J."/>
            <person name="Slot J.C."/>
            <person name="St John F."/>
            <person name="Stenlid J."/>
            <person name="Sun H."/>
            <person name="Sun S."/>
            <person name="Syed K."/>
            <person name="Tsang A."/>
            <person name="Wiebenga A."/>
            <person name="Young D."/>
            <person name="Pisabarro A."/>
            <person name="Eastwood D.C."/>
            <person name="Martin F."/>
            <person name="Cullen D."/>
            <person name="Grigoriev I.V."/>
            <person name="Hibbett D.S."/>
        </authorList>
    </citation>
    <scope>NUCLEOTIDE SEQUENCE [LARGE SCALE GENOMIC DNA]</scope>
    <source>
        <strain evidence="11 12">ATCC 11539</strain>
    </source>
</reference>
<dbReference type="PIRSF" id="PIRSF000137">
    <property type="entry name" value="Alcohol_oxidase"/>
    <property type="match status" value="1"/>
</dbReference>
<dbReference type="SUPFAM" id="SSF51905">
    <property type="entry name" value="FAD/NAD(P)-binding domain"/>
    <property type="match status" value="1"/>
</dbReference>
<dbReference type="PANTHER" id="PTHR11552">
    <property type="entry name" value="GLUCOSE-METHANOL-CHOLINE GMC OXIDOREDUCTASE"/>
    <property type="match status" value="1"/>
</dbReference>
<evidence type="ECO:0000256" key="1">
    <source>
        <dbReference type="ARBA" id="ARBA00001974"/>
    </source>
</evidence>
<organism evidence="11 12">
    <name type="scientific">Gloeophyllum trabeum (strain ATCC 11539 / FP-39264 / Madison 617)</name>
    <name type="common">Brown rot fungus</name>
    <dbReference type="NCBI Taxonomy" id="670483"/>
    <lineage>
        <taxon>Eukaryota</taxon>
        <taxon>Fungi</taxon>
        <taxon>Dikarya</taxon>
        <taxon>Basidiomycota</taxon>
        <taxon>Agaricomycotina</taxon>
        <taxon>Agaricomycetes</taxon>
        <taxon>Gloeophyllales</taxon>
        <taxon>Gloeophyllaceae</taxon>
        <taxon>Gloeophyllum</taxon>
    </lineage>
</organism>
<dbReference type="InterPro" id="IPR000172">
    <property type="entry name" value="GMC_OxRdtase_N"/>
</dbReference>
<feature type="active site" description="Proton donor" evidence="7">
    <location>
        <position position="528"/>
    </location>
</feature>
<keyword evidence="4" id="KW-0732">Signal</keyword>
<evidence type="ECO:0000256" key="2">
    <source>
        <dbReference type="ARBA" id="ARBA00010790"/>
    </source>
</evidence>
<dbReference type="Proteomes" id="UP000030669">
    <property type="component" value="Unassembled WGS sequence"/>
</dbReference>
<evidence type="ECO:0000256" key="9">
    <source>
        <dbReference type="RuleBase" id="RU003968"/>
    </source>
</evidence>
<keyword evidence="6" id="KW-0560">Oxidoreductase</keyword>
<accession>S7PUV0</accession>
<proteinExistence type="inferred from homology"/>
<dbReference type="Pfam" id="PF05199">
    <property type="entry name" value="GMC_oxred_C"/>
    <property type="match status" value="1"/>
</dbReference>
<dbReference type="InterPro" id="IPR036188">
    <property type="entry name" value="FAD/NAD-bd_sf"/>
</dbReference>
<dbReference type="PANTHER" id="PTHR11552:SF201">
    <property type="entry name" value="GLUCOSE-METHANOL-CHOLINE OXIDOREDUCTASE N-TERMINAL DOMAIN-CONTAINING PROTEIN"/>
    <property type="match status" value="1"/>
</dbReference>
<dbReference type="RefSeq" id="XP_007870204.1">
    <property type="nucleotide sequence ID" value="XM_007872013.1"/>
</dbReference>
<dbReference type="OrthoDB" id="269227at2759"/>
<dbReference type="GO" id="GO:0050660">
    <property type="term" value="F:flavin adenine dinucleotide binding"/>
    <property type="evidence" value="ECO:0007669"/>
    <property type="project" value="InterPro"/>
</dbReference>
<dbReference type="KEGG" id="gtr:GLOTRDRAFT_117990"/>
<dbReference type="HOGENOM" id="CLU_002865_6_0_1"/>
<evidence type="ECO:0000256" key="5">
    <source>
        <dbReference type="ARBA" id="ARBA00022827"/>
    </source>
</evidence>
<evidence type="ECO:0000256" key="7">
    <source>
        <dbReference type="PIRSR" id="PIRSR000137-1"/>
    </source>
</evidence>
<evidence type="ECO:0000256" key="4">
    <source>
        <dbReference type="ARBA" id="ARBA00022729"/>
    </source>
</evidence>
<dbReference type="eggNOG" id="KOG1238">
    <property type="taxonomic scope" value="Eukaryota"/>
</dbReference>
<comment type="cofactor">
    <cofactor evidence="1 8">
        <name>FAD</name>
        <dbReference type="ChEBI" id="CHEBI:57692"/>
    </cofactor>
</comment>
<keyword evidence="3 9" id="KW-0285">Flavoprotein</keyword>
<evidence type="ECO:0000256" key="6">
    <source>
        <dbReference type="ARBA" id="ARBA00023002"/>
    </source>
</evidence>
<dbReference type="InterPro" id="IPR007867">
    <property type="entry name" value="GMC_OxRtase_C"/>
</dbReference>
<feature type="binding site" evidence="8">
    <location>
        <begin position="527"/>
        <end position="528"/>
    </location>
    <ligand>
        <name>FAD</name>
        <dbReference type="ChEBI" id="CHEBI:57692"/>
    </ligand>
</feature>
<dbReference type="InterPro" id="IPR012132">
    <property type="entry name" value="GMC_OxRdtase"/>
</dbReference>
<evidence type="ECO:0000313" key="11">
    <source>
        <dbReference type="EMBL" id="EPQ51193.1"/>
    </source>
</evidence>
<keyword evidence="5 8" id="KW-0274">FAD</keyword>
<dbReference type="GeneID" id="19300422"/>
<gene>
    <name evidence="11" type="ORF">GLOTRDRAFT_117990</name>
</gene>
<comment type="similarity">
    <text evidence="2 9">Belongs to the GMC oxidoreductase family.</text>
</comment>
<protein>
    <submittedName>
        <fullName evidence="11">Alcohol oxidase</fullName>
    </submittedName>
</protein>
<dbReference type="EMBL" id="KB469311">
    <property type="protein sequence ID" value="EPQ51193.1"/>
    <property type="molecule type" value="Genomic_DNA"/>
</dbReference>